<dbReference type="SUPFAM" id="SSF48208">
    <property type="entry name" value="Six-hairpin glycosidases"/>
    <property type="match status" value="1"/>
</dbReference>
<dbReference type="NCBIfam" id="NF009773">
    <property type="entry name" value="PRK13270.1"/>
    <property type="match status" value="1"/>
</dbReference>
<gene>
    <name evidence="3" type="primary">treA</name>
    <name evidence="3" type="ORF">ACFODX_13200</name>
</gene>
<evidence type="ECO:0000313" key="4">
    <source>
        <dbReference type="Proteomes" id="UP001595555"/>
    </source>
</evidence>
<sequence length="504" mass="57165">MSSSRLTSVDDNEAIMFKEIQLSDVFPDSKTFVDSIPKQPMAQIAALYQVEKLKPDFDLEAFVHANFELPQAVAADFKTDPNQTVEQHINQLWDVLTRKPDATTDHAAVSSLIPLPNPYVVPGGRFREVYYWDSYFTMLGLQASGRWDLIEGMVNNFAYLINTRGFIPNGNRSYYEGRSQPPFFALMVDLLAQHKGNAVYETYLPALVKEYEFWMSGAPQLTADSPSHRRVVRMADGSILNRYWDDIAAPRPESFKEDYELAAEAGANKANMYRHVRAAAESGWDFSSRWFTNADDMKTICTTDILPVDLNALLFNLEKTLAHIYKTTGNSAEAEKYSRLALLRQQALMNYFWNEKTAFFHDYNIAQQQQAPVLSLAAVFPLYFQMVEQTVADKVAHKIVQNFMQAGGLTTTLAHTGQQWDAPNGWAPLQWVAIQGLRHYHHNTSAEEIKKRWVALNRTVYQRTGKLVEKYNVYDTSLLGGGGEYELQDGFGWTNGVLLALLAE</sequence>
<dbReference type="Proteomes" id="UP001595555">
    <property type="component" value="Unassembled WGS sequence"/>
</dbReference>
<evidence type="ECO:0000313" key="3">
    <source>
        <dbReference type="EMBL" id="MFC3116522.1"/>
    </source>
</evidence>
<keyword evidence="1" id="KW-0378">Hydrolase</keyword>
<dbReference type="Gene3D" id="1.50.10.10">
    <property type="match status" value="1"/>
</dbReference>
<dbReference type="EMBL" id="JBHRTF010000004">
    <property type="protein sequence ID" value="MFC3116522.1"/>
    <property type="molecule type" value="Genomic_DNA"/>
</dbReference>
<organism evidence="3 4">
    <name type="scientific">Cellvibrio fontiphilus</name>
    <dbReference type="NCBI Taxonomy" id="1815559"/>
    <lineage>
        <taxon>Bacteria</taxon>
        <taxon>Pseudomonadati</taxon>
        <taxon>Pseudomonadota</taxon>
        <taxon>Gammaproteobacteria</taxon>
        <taxon>Cellvibrionales</taxon>
        <taxon>Cellvibrionaceae</taxon>
        <taxon>Cellvibrio</taxon>
    </lineage>
</organism>
<dbReference type="InterPro" id="IPR012341">
    <property type="entry name" value="6hp_glycosidase-like_sf"/>
</dbReference>
<dbReference type="PROSITE" id="PS00928">
    <property type="entry name" value="TREHALASE_2"/>
    <property type="match status" value="1"/>
</dbReference>
<dbReference type="PROSITE" id="PS00927">
    <property type="entry name" value="TREHALASE_1"/>
    <property type="match status" value="1"/>
</dbReference>
<keyword evidence="2" id="KW-0326">Glycosidase</keyword>
<name>A0ABV7FJ76_9GAMM</name>
<accession>A0ABV7FJ76</accession>
<dbReference type="RefSeq" id="WP_378119845.1">
    <property type="nucleotide sequence ID" value="NZ_JBHRTF010000004.1"/>
</dbReference>
<dbReference type="InterPro" id="IPR001661">
    <property type="entry name" value="Glyco_hydro_37"/>
</dbReference>
<dbReference type="PANTHER" id="PTHR23403">
    <property type="entry name" value="TREHALASE"/>
    <property type="match status" value="1"/>
</dbReference>
<dbReference type="PANTHER" id="PTHR23403:SF1">
    <property type="entry name" value="TREHALASE"/>
    <property type="match status" value="1"/>
</dbReference>
<evidence type="ECO:0000256" key="2">
    <source>
        <dbReference type="ARBA" id="ARBA00023295"/>
    </source>
</evidence>
<reference evidence="4" key="1">
    <citation type="journal article" date="2019" name="Int. J. Syst. Evol. Microbiol.">
        <title>The Global Catalogue of Microorganisms (GCM) 10K type strain sequencing project: providing services to taxonomists for standard genome sequencing and annotation.</title>
        <authorList>
            <consortium name="The Broad Institute Genomics Platform"/>
            <consortium name="The Broad Institute Genome Sequencing Center for Infectious Disease"/>
            <person name="Wu L."/>
            <person name="Ma J."/>
        </authorList>
    </citation>
    <scope>NUCLEOTIDE SEQUENCE [LARGE SCALE GENOMIC DNA]</scope>
    <source>
        <strain evidence="4">KCTC 52237</strain>
    </source>
</reference>
<protein>
    <submittedName>
        <fullName evidence="3">Alpha,alpha-trehalase TreA</fullName>
    </submittedName>
</protein>
<dbReference type="PRINTS" id="PR00744">
    <property type="entry name" value="GLHYDRLASE37"/>
</dbReference>
<dbReference type="InterPro" id="IPR008928">
    <property type="entry name" value="6-hairpin_glycosidase_sf"/>
</dbReference>
<evidence type="ECO:0000256" key="1">
    <source>
        <dbReference type="ARBA" id="ARBA00022801"/>
    </source>
</evidence>
<keyword evidence="4" id="KW-1185">Reference proteome</keyword>
<dbReference type="Pfam" id="PF01204">
    <property type="entry name" value="Trehalase"/>
    <property type="match status" value="1"/>
</dbReference>
<proteinExistence type="predicted"/>
<dbReference type="NCBIfam" id="NF009774">
    <property type="entry name" value="PRK13271.1"/>
    <property type="match status" value="1"/>
</dbReference>
<dbReference type="InterPro" id="IPR018232">
    <property type="entry name" value="Glyco_hydro_37_CS"/>
</dbReference>
<comment type="caution">
    <text evidence="3">The sequence shown here is derived from an EMBL/GenBank/DDBJ whole genome shotgun (WGS) entry which is preliminary data.</text>
</comment>